<dbReference type="PANTHER" id="PTHR10815">
    <property type="entry name" value="METHYLATED-DNA--PROTEIN-CYSTEINE METHYLTRANSFERASE"/>
    <property type="match status" value="1"/>
</dbReference>
<evidence type="ECO:0000256" key="11">
    <source>
        <dbReference type="ARBA" id="ARBA00049348"/>
    </source>
</evidence>
<organism evidence="13 14">
    <name type="scientific">Piloderma croceum (strain F 1598)</name>
    <dbReference type="NCBI Taxonomy" id="765440"/>
    <lineage>
        <taxon>Eukaryota</taxon>
        <taxon>Fungi</taxon>
        <taxon>Dikarya</taxon>
        <taxon>Basidiomycota</taxon>
        <taxon>Agaricomycotina</taxon>
        <taxon>Agaricomycetes</taxon>
        <taxon>Agaricomycetidae</taxon>
        <taxon>Atheliales</taxon>
        <taxon>Atheliaceae</taxon>
        <taxon>Piloderma</taxon>
    </lineage>
</organism>
<evidence type="ECO:0000256" key="10">
    <source>
        <dbReference type="ARBA" id="ARBA00031621"/>
    </source>
</evidence>
<dbReference type="InterPro" id="IPR036217">
    <property type="entry name" value="MethylDNA_cys_MeTrfase_DNAb"/>
</dbReference>
<evidence type="ECO:0000256" key="1">
    <source>
        <dbReference type="ARBA" id="ARBA00001286"/>
    </source>
</evidence>
<name>A0A0C3BKY5_PILCF</name>
<dbReference type="PROSITE" id="PS00374">
    <property type="entry name" value="MGMT"/>
    <property type="match status" value="1"/>
</dbReference>
<comment type="catalytic activity">
    <reaction evidence="1">
        <text>a 4-O-methyl-thymidine in DNA + L-cysteinyl-[protein] = a thymidine in DNA + S-methyl-L-cysteinyl-[protein]</text>
        <dbReference type="Rhea" id="RHEA:53428"/>
        <dbReference type="Rhea" id="RHEA-COMP:10131"/>
        <dbReference type="Rhea" id="RHEA-COMP:10132"/>
        <dbReference type="Rhea" id="RHEA-COMP:13555"/>
        <dbReference type="Rhea" id="RHEA-COMP:13556"/>
        <dbReference type="ChEBI" id="CHEBI:29950"/>
        <dbReference type="ChEBI" id="CHEBI:82612"/>
        <dbReference type="ChEBI" id="CHEBI:137386"/>
        <dbReference type="ChEBI" id="CHEBI:137387"/>
        <dbReference type="EC" id="2.1.1.63"/>
    </reaction>
</comment>
<keyword evidence="6" id="KW-0808">Transferase</keyword>
<dbReference type="EMBL" id="KN833020">
    <property type="protein sequence ID" value="KIM78002.1"/>
    <property type="molecule type" value="Genomic_DNA"/>
</dbReference>
<sequence length="131" mass="14684">MGRYIYRTLHFAFNPNTISTQRVTPHQWAVYDYVRTIPCGTVTTYKDIAIALKEGSPRSVGGALRNNPFAPFVPCHRIVASNFFVGGFYGEWGVGADTDSQGRRKMEMLAKEGVGFTKGGYLKDREVVWRG</sequence>
<evidence type="ECO:0000256" key="6">
    <source>
        <dbReference type="ARBA" id="ARBA00022679"/>
    </source>
</evidence>
<evidence type="ECO:0000256" key="5">
    <source>
        <dbReference type="ARBA" id="ARBA00022603"/>
    </source>
</evidence>
<dbReference type="EC" id="2.1.1.63" evidence="3"/>
<evidence type="ECO:0000313" key="13">
    <source>
        <dbReference type="EMBL" id="KIM78002.1"/>
    </source>
</evidence>
<keyword evidence="8" id="KW-0234">DNA repair</keyword>
<dbReference type="AlphaFoldDB" id="A0A0C3BKY5"/>
<gene>
    <name evidence="13" type="ORF">PILCRDRAFT_76122</name>
</gene>
<evidence type="ECO:0000256" key="9">
    <source>
        <dbReference type="ARBA" id="ARBA00030795"/>
    </source>
</evidence>
<evidence type="ECO:0000256" key="2">
    <source>
        <dbReference type="ARBA" id="ARBA00008711"/>
    </source>
</evidence>
<comment type="similarity">
    <text evidence="2">Belongs to the MGMT family.</text>
</comment>
<dbReference type="GO" id="GO:0006281">
    <property type="term" value="P:DNA repair"/>
    <property type="evidence" value="ECO:0007669"/>
    <property type="project" value="UniProtKB-KW"/>
</dbReference>
<dbReference type="Pfam" id="PF01035">
    <property type="entry name" value="DNA_binding_1"/>
    <property type="match status" value="1"/>
</dbReference>
<reference evidence="14" key="2">
    <citation type="submission" date="2015-01" db="EMBL/GenBank/DDBJ databases">
        <title>Evolutionary Origins and Diversification of the Mycorrhizal Mutualists.</title>
        <authorList>
            <consortium name="DOE Joint Genome Institute"/>
            <consortium name="Mycorrhizal Genomics Consortium"/>
            <person name="Kohler A."/>
            <person name="Kuo A."/>
            <person name="Nagy L.G."/>
            <person name="Floudas D."/>
            <person name="Copeland A."/>
            <person name="Barry K.W."/>
            <person name="Cichocki N."/>
            <person name="Veneault-Fourrey C."/>
            <person name="LaButti K."/>
            <person name="Lindquist E.A."/>
            <person name="Lipzen A."/>
            <person name="Lundell T."/>
            <person name="Morin E."/>
            <person name="Murat C."/>
            <person name="Riley R."/>
            <person name="Ohm R."/>
            <person name="Sun H."/>
            <person name="Tunlid A."/>
            <person name="Henrissat B."/>
            <person name="Grigoriev I.V."/>
            <person name="Hibbett D.S."/>
            <person name="Martin F."/>
        </authorList>
    </citation>
    <scope>NUCLEOTIDE SEQUENCE [LARGE SCALE GENOMIC DNA]</scope>
    <source>
        <strain evidence="14">F 1598</strain>
    </source>
</reference>
<keyword evidence="5" id="KW-0489">Methyltransferase</keyword>
<proteinExistence type="inferred from homology"/>
<dbReference type="NCBIfam" id="TIGR00589">
    <property type="entry name" value="ogt"/>
    <property type="match status" value="1"/>
</dbReference>
<dbReference type="InParanoid" id="A0A0C3BKY5"/>
<dbReference type="CDD" id="cd06445">
    <property type="entry name" value="ATase"/>
    <property type="match status" value="1"/>
</dbReference>
<dbReference type="InterPro" id="IPR001497">
    <property type="entry name" value="MethylDNA_cys_MeTrfase_AS"/>
</dbReference>
<dbReference type="Proteomes" id="UP000054166">
    <property type="component" value="Unassembled WGS sequence"/>
</dbReference>
<dbReference type="GO" id="GO:0032259">
    <property type="term" value="P:methylation"/>
    <property type="evidence" value="ECO:0007669"/>
    <property type="project" value="UniProtKB-KW"/>
</dbReference>
<dbReference type="GO" id="GO:0003908">
    <property type="term" value="F:methylated-DNA-[protein]-cysteine S-methyltransferase activity"/>
    <property type="evidence" value="ECO:0007669"/>
    <property type="project" value="UniProtKB-EC"/>
</dbReference>
<dbReference type="OrthoDB" id="1907495at2759"/>
<reference evidence="13 14" key="1">
    <citation type="submission" date="2014-04" db="EMBL/GenBank/DDBJ databases">
        <authorList>
            <consortium name="DOE Joint Genome Institute"/>
            <person name="Kuo A."/>
            <person name="Tarkka M."/>
            <person name="Buscot F."/>
            <person name="Kohler A."/>
            <person name="Nagy L.G."/>
            <person name="Floudas D."/>
            <person name="Copeland A."/>
            <person name="Barry K.W."/>
            <person name="Cichocki N."/>
            <person name="Veneault-Fourrey C."/>
            <person name="LaButti K."/>
            <person name="Lindquist E.A."/>
            <person name="Lipzen A."/>
            <person name="Lundell T."/>
            <person name="Morin E."/>
            <person name="Murat C."/>
            <person name="Sun H."/>
            <person name="Tunlid A."/>
            <person name="Henrissat B."/>
            <person name="Grigoriev I.V."/>
            <person name="Hibbett D.S."/>
            <person name="Martin F."/>
            <person name="Nordberg H.P."/>
            <person name="Cantor M.N."/>
            <person name="Hua S.X."/>
        </authorList>
    </citation>
    <scope>NUCLEOTIDE SEQUENCE [LARGE SCALE GENOMIC DNA]</scope>
    <source>
        <strain evidence="13 14">F 1598</strain>
    </source>
</reference>
<dbReference type="SUPFAM" id="SSF46767">
    <property type="entry name" value="Methylated DNA-protein cysteine methyltransferase, C-terminal domain"/>
    <property type="match status" value="1"/>
</dbReference>
<keyword evidence="7" id="KW-0227">DNA damage</keyword>
<dbReference type="STRING" id="765440.A0A0C3BKY5"/>
<protein>
    <recommendedName>
        <fullName evidence="4">Methylated-DNA--protein-cysteine methyltransferase</fullName>
        <ecNumber evidence="3">2.1.1.63</ecNumber>
    </recommendedName>
    <alternativeName>
        <fullName evidence="9">6-O-methylguanine-DNA methyltransferase</fullName>
    </alternativeName>
    <alternativeName>
        <fullName evidence="10">O-6-methylguanine-DNA-alkyltransferase</fullName>
    </alternativeName>
</protein>
<evidence type="ECO:0000256" key="3">
    <source>
        <dbReference type="ARBA" id="ARBA00011918"/>
    </source>
</evidence>
<evidence type="ECO:0000256" key="8">
    <source>
        <dbReference type="ARBA" id="ARBA00023204"/>
    </source>
</evidence>
<dbReference type="InterPro" id="IPR014048">
    <property type="entry name" value="MethylDNA_cys_MeTrfase_DNA-bd"/>
</dbReference>
<dbReference type="HOGENOM" id="CLU_000445_52_3_1"/>
<keyword evidence="14" id="KW-1185">Reference proteome</keyword>
<evidence type="ECO:0000259" key="12">
    <source>
        <dbReference type="Pfam" id="PF01035"/>
    </source>
</evidence>
<dbReference type="InterPro" id="IPR036388">
    <property type="entry name" value="WH-like_DNA-bd_sf"/>
</dbReference>
<dbReference type="PANTHER" id="PTHR10815:SF13">
    <property type="entry name" value="METHYLATED-DNA--PROTEIN-CYSTEINE METHYLTRANSFERASE"/>
    <property type="match status" value="1"/>
</dbReference>
<evidence type="ECO:0000256" key="7">
    <source>
        <dbReference type="ARBA" id="ARBA00022763"/>
    </source>
</evidence>
<accession>A0A0C3BKY5</accession>
<comment type="catalytic activity">
    <reaction evidence="11">
        <text>a 6-O-methyl-2'-deoxyguanosine in DNA + L-cysteinyl-[protein] = S-methyl-L-cysteinyl-[protein] + a 2'-deoxyguanosine in DNA</text>
        <dbReference type="Rhea" id="RHEA:24000"/>
        <dbReference type="Rhea" id="RHEA-COMP:10131"/>
        <dbReference type="Rhea" id="RHEA-COMP:10132"/>
        <dbReference type="Rhea" id="RHEA-COMP:11367"/>
        <dbReference type="Rhea" id="RHEA-COMP:11368"/>
        <dbReference type="ChEBI" id="CHEBI:29950"/>
        <dbReference type="ChEBI" id="CHEBI:82612"/>
        <dbReference type="ChEBI" id="CHEBI:85445"/>
        <dbReference type="ChEBI" id="CHEBI:85448"/>
        <dbReference type="EC" id="2.1.1.63"/>
    </reaction>
</comment>
<evidence type="ECO:0000256" key="4">
    <source>
        <dbReference type="ARBA" id="ARBA00015377"/>
    </source>
</evidence>
<feature type="domain" description="Methylated-DNA-[protein]-cysteine S-methyltransferase DNA binding" evidence="12">
    <location>
        <begin position="26"/>
        <end position="114"/>
    </location>
</feature>
<evidence type="ECO:0000313" key="14">
    <source>
        <dbReference type="Proteomes" id="UP000054166"/>
    </source>
</evidence>
<dbReference type="Gene3D" id="1.10.10.10">
    <property type="entry name" value="Winged helix-like DNA-binding domain superfamily/Winged helix DNA-binding domain"/>
    <property type="match status" value="1"/>
</dbReference>